<keyword evidence="1" id="KW-1015">Disulfide bond</keyword>
<proteinExistence type="predicted"/>
<dbReference type="GO" id="GO:0005886">
    <property type="term" value="C:plasma membrane"/>
    <property type="evidence" value="ECO:0007669"/>
    <property type="project" value="TreeGrafter"/>
</dbReference>
<feature type="domain" description="F5/8 type C" evidence="3">
    <location>
        <begin position="1"/>
        <end position="85"/>
    </location>
</feature>
<dbReference type="Proteomes" id="UP000245341">
    <property type="component" value="Unplaced"/>
</dbReference>
<name>A0A2U3Z8N3_LEPWE</name>
<dbReference type="OrthoDB" id="441660at2759"/>
<dbReference type="GeneID" id="102738181"/>
<dbReference type="KEGG" id="lww:102738181"/>
<dbReference type="Gene3D" id="2.60.120.260">
    <property type="entry name" value="Galactose-binding domain-like"/>
    <property type="match status" value="1"/>
</dbReference>
<dbReference type="CDD" id="cd00057">
    <property type="entry name" value="FA58C"/>
    <property type="match status" value="1"/>
</dbReference>
<evidence type="ECO:0000313" key="5">
    <source>
        <dbReference type="RefSeq" id="XP_006752372.2"/>
    </source>
</evidence>
<dbReference type="GO" id="GO:0038023">
    <property type="term" value="F:signaling receptor activity"/>
    <property type="evidence" value="ECO:0007669"/>
    <property type="project" value="TreeGrafter"/>
</dbReference>
<dbReference type="InterPro" id="IPR050633">
    <property type="entry name" value="Neuropilin_MCO_CoagFactor"/>
</dbReference>
<keyword evidence="4" id="KW-1185">Reference proteome</keyword>
<accession>A0A2U3Z8N3</accession>
<gene>
    <name evidence="5" type="primary">LOC102738181</name>
</gene>
<evidence type="ECO:0000259" key="3">
    <source>
        <dbReference type="PROSITE" id="PS50022"/>
    </source>
</evidence>
<evidence type="ECO:0000256" key="1">
    <source>
        <dbReference type="ARBA" id="ARBA00023157"/>
    </source>
</evidence>
<sequence length="169" mass="19513">MTTGSAQSNFNFYVKSFVMKFKNSNSKWRTYKGIASNKEKVFQGNSNFRDPVRNNFIPPIVARYVRVVPQTWHQRIALKVELFGCQVTQGNESLVLHKTSPNTVGSTEREDETITKSVPSPEMPTGRAVPFLWFPQEHNWTPCDYYSSFNKNFFLCRMNVRSPMALCVK</sequence>
<dbReference type="RefSeq" id="XP_006752372.2">
    <property type="nucleotide sequence ID" value="XM_006752309.2"/>
</dbReference>
<dbReference type="SUPFAM" id="SSF49785">
    <property type="entry name" value="Galactose-binding domain-like"/>
    <property type="match status" value="1"/>
</dbReference>
<evidence type="ECO:0000256" key="2">
    <source>
        <dbReference type="SAM" id="MobiDB-lite"/>
    </source>
</evidence>
<dbReference type="PANTHER" id="PTHR46806">
    <property type="entry name" value="F5/8 TYPE C DOMAIN-CONTAINING PROTEIN"/>
    <property type="match status" value="1"/>
</dbReference>
<feature type="region of interest" description="Disordered" evidence="2">
    <location>
        <begin position="98"/>
        <end position="120"/>
    </location>
</feature>
<dbReference type="PANTHER" id="PTHR46806:SF1">
    <property type="entry name" value="DISCOIDIN, CUB AND LCCL DOMAIN-CONTAINING PROTEIN 1"/>
    <property type="match status" value="1"/>
</dbReference>
<evidence type="ECO:0000313" key="4">
    <source>
        <dbReference type="Proteomes" id="UP000245341"/>
    </source>
</evidence>
<organism evidence="4 5">
    <name type="scientific">Leptonychotes weddellii</name>
    <name type="common">Weddell seal</name>
    <name type="synonym">Otaria weddellii</name>
    <dbReference type="NCBI Taxonomy" id="9713"/>
    <lineage>
        <taxon>Eukaryota</taxon>
        <taxon>Metazoa</taxon>
        <taxon>Chordata</taxon>
        <taxon>Craniata</taxon>
        <taxon>Vertebrata</taxon>
        <taxon>Euteleostomi</taxon>
        <taxon>Mammalia</taxon>
        <taxon>Eutheria</taxon>
        <taxon>Laurasiatheria</taxon>
        <taxon>Carnivora</taxon>
        <taxon>Caniformia</taxon>
        <taxon>Pinnipedia</taxon>
        <taxon>Phocidae</taxon>
        <taxon>Monachinae</taxon>
        <taxon>Lobodontini</taxon>
        <taxon>Leptonychotes</taxon>
    </lineage>
</organism>
<dbReference type="InterPro" id="IPR000421">
    <property type="entry name" value="FA58C"/>
</dbReference>
<reference evidence="5" key="1">
    <citation type="submission" date="2025-08" db="UniProtKB">
        <authorList>
            <consortium name="RefSeq"/>
        </authorList>
    </citation>
    <scope>IDENTIFICATION</scope>
    <source>
        <tissue evidence="5">Liver</tissue>
    </source>
</reference>
<dbReference type="InterPro" id="IPR008979">
    <property type="entry name" value="Galactose-bd-like_sf"/>
</dbReference>
<dbReference type="AlphaFoldDB" id="A0A2U3Z8N3"/>
<dbReference type="PROSITE" id="PS50022">
    <property type="entry name" value="FA58C_3"/>
    <property type="match status" value="1"/>
</dbReference>
<dbReference type="Pfam" id="PF00754">
    <property type="entry name" value="F5_F8_type_C"/>
    <property type="match status" value="1"/>
</dbReference>
<protein>
    <submittedName>
        <fullName evidence="5">Discoidin, CUB and LCCL domain-containing protein 1-like</fullName>
    </submittedName>
</protein>